<evidence type="ECO:0000256" key="4">
    <source>
        <dbReference type="ARBA" id="ARBA00022927"/>
    </source>
</evidence>
<dbReference type="OrthoDB" id="546861at2759"/>
<dbReference type="AlphaFoldDB" id="A0A369K8Y8"/>
<keyword evidence="7 11" id="KW-0472">Membrane</keyword>
<dbReference type="GO" id="GO:0015031">
    <property type="term" value="P:protein transport"/>
    <property type="evidence" value="ECO:0007669"/>
    <property type="project" value="UniProtKB-KW"/>
</dbReference>
<dbReference type="Proteomes" id="UP000076154">
    <property type="component" value="Unassembled WGS sequence"/>
</dbReference>
<dbReference type="SUPFAM" id="SSF47661">
    <property type="entry name" value="t-snare proteins"/>
    <property type="match status" value="1"/>
</dbReference>
<keyword evidence="2" id="KW-0813">Transport</keyword>
<keyword evidence="6" id="KW-0333">Golgi apparatus</keyword>
<dbReference type="InParanoid" id="A0A369K8Y8"/>
<feature type="compositionally biased region" description="Polar residues" evidence="10">
    <location>
        <begin position="118"/>
        <end position="130"/>
    </location>
</feature>
<dbReference type="GO" id="GO:0016020">
    <property type="term" value="C:membrane"/>
    <property type="evidence" value="ECO:0007669"/>
    <property type="project" value="InterPro"/>
</dbReference>
<keyword evidence="5 11" id="KW-1133">Transmembrane helix</keyword>
<feature type="region of interest" description="Disordered" evidence="10">
    <location>
        <begin position="118"/>
        <end position="142"/>
    </location>
</feature>
<feature type="domain" description="T-SNARE coiled-coil homology" evidence="12">
    <location>
        <begin position="166"/>
        <end position="228"/>
    </location>
</feature>
<name>A0A369K8Y8_HYPMA</name>
<reference evidence="13" key="1">
    <citation type="submission" date="2018-04" db="EMBL/GenBank/DDBJ databases">
        <title>Whole genome sequencing of Hypsizygus marmoreus.</title>
        <authorList>
            <person name="Choi I.-G."/>
            <person name="Min B."/>
            <person name="Kim J.-G."/>
            <person name="Kim S."/>
            <person name="Oh Y.-L."/>
            <person name="Kong W.-S."/>
            <person name="Park H."/>
            <person name="Jeong J."/>
            <person name="Song E.-S."/>
        </authorList>
    </citation>
    <scope>NUCLEOTIDE SEQUENCE [LARGE SCALE GENOMIC DNA]</scope>
    <source>
        <strain evidence="13">51987-8</strain>
    </source>
</reference>
<dbReference type="InterPro" id="IPR010989">
    <property type="entry name" value="SNARE"/>
</dbReference>
<evidence type="ECO:0000256" key="10">
    <source>
        <dbReference type="SAM" id="MobiDB-lite"/>
    </source>
</evidence>
<keyword evidence="4" id="KW-0653">Protein transport</keyword>
<dbReference type="Pfam" id="PF05739">
    <property type="entry name" value="SNARE"/>
    <property type="match status" value="1"/>
</dbReference>
<evidence type="ECO:0000313" key="14">
    <source>
        <dbReference type="Proteomes" id="UP000076154"/>
    </source>
</evidence>
<keyword evidence="14" id="KW-1185">Reference proteome</keyword>
<dbReference type="CDD" id="cd15851">
    <property type="entry name" value="SNARE_Syntaxin6"/>
    <property type="match status" value="1"/>
</dbReference>
<evidence type="ECO:0000256" key="5">
    <source>
        <dbReference type="ARBA" id="ARBA00022989"/>
    </source>
</evidence>
<dbReference type="SMART" id="SM00397">
    <property type="entry name" value="t_SNARE"/>
    <property type="match status" value="1"/>
</dbReference>
<evidence type="ECO:0000256" key="7">
    <source>
        <dbReference type="ARBA" id="ARBA00023136"/>
    </source>
</evidence>
<evidence type="ECO:0000259" key="12">
    <source>
        <dbReference type="PROSITE" id="PS50192"/>
    </source>
</evidence>
<accession>A0A369K8Y8</accession>
<feature type="transmembrane region" description="Helical" evidence="11">
    <location>
        <begin position="236"/>
        <end position="257"/>
    </location>
</feature>
<protein>
    <submittedName>
        <fullName evidence="13">Syntaxin-10</fullName>
    </submittedName>
</protein>
<evidence type="ECO:0000313" key="13">
    <source>
        <dbReference type="EMBL" id="RDB30032.1"/>
    </source>
</evidence>
<dbReference type="EMBL" id="LUEZ02000009">
    <property type="protein sequence ID" value="RDB30032.1"/>
    <property type="molecule type" value="Genomic_DNA"/>
</dbReference>
<comment type="subcellular location">
    <subcellularLocation>
        <location evidence="8">Golgi apparatus</location>
        <location evidence="8">trans-Golgi network membrane</location>
        <topology evidence="8">Single-pass type IV membrane protein</topology>
    </subcellularLocation>
</comment>
<evidence type="ECO:0000256" key="11">
    <source>
        <dbReference type="SAM" id="Phobius"/>
    </source>
</evidence>
<dbReference type="STRING" id="39966.A0A369K8Y8"/>
<comment type="similarity">
    <text evidence="1">Belongs to the syntaxin family.</text>
</comment>
<dbReference type="FunFam" id="1.20.58.90:FF:000004">
    <property type="entry name" value="Syntaxin 10"/>
    <property type="match status" value="1"/>
</dbReference>
<comment type="caution">
    <text evidence="13">The sequence shown here is derived from an EMBL/GenBank/DDBJ whole genome shotgun (WGS) entry which is preliminary data.</text>
</comment>
<feature type="coiled-coil region" evidence="9">
    <location>
        <begin position="38"/>
        <end position="72"/>
    </location>
</feature>
<evidence type="ECO:0000256" key="2">
    <source>
        <dbReference type="ARBA" id="ARBA00022448"/>
    </source>
</evidence>
<organism evidence="13 14">
    <name type="scientific">Hypsizygus marmoreus</name>
    <name type="common">White beech mushroom</name>
    <name type="synonym">Agaricus marmoreus</name>
    <dbReference type="NCBI Taxonomy" id="39966"/>
    <lineage>
        <taxon>Eukaryota</taxon>
        <taxon>Fungi</taxon>
        <taxon>Dikarya</taxon>
        <taxon>Basidiomycota</taxon>
        <taxon>Agaricomycotina</taxon>
        <taxon>Agaricomycetes</taxon>
        <taxon>Agaricomycetidae</taxon>
        <taxon>Agaricales</taxon>
        <taxon>Tricholomatineae</taxon>
        <taxon>Lyophyllaceae</taxon>
        <taxon>Hypsizygus</taxon>
    </lineage>
</organism>
<gene>
    <name evidence="13" type="primary">STX10</name>
    <name evidence="13" type="ORF">Hypma_014075</name>
</gene>
<keyword evidence="3 11" id="KW-0812">Transmembrane</keyword>
<proteinExistence type="inferred from homology"/>
<evidence type="ECO:0000256" key="9">
    <source>
        <dbReference type="SAM" id="Coils"/>
    </source>
</evidence>
<dbReference type="Pfam" id="PF09177">
    <property type="entry name" value="STX6_10_61_N"/>
    <property type="match status" value="1"/>
</dbReference>
<dbReference type="PANTHER" id="PTHR12791">
    <property type="entry name" value="GOLGI SNARE BET1-RELATED"/>
    <property type="match status" value="1"/>
</dbReference>
<dbReference type="GO" id="GO:0048193">
    <property type="term" value="P:Golgi vesicle transport"/>
    <property type="evidence" value="ECO:0007669"/>
    <property type="project" value="InterPro"/>
</dbReference>
<dbReference type="FunCoup" id="A0A369K8Y8">
    <property type="interactions" value="281"/>
</dbReference>
<evidence type="ECO:0000256" key="1">
    <source>
        <dbReference type="ARBA" id="ARBA00009063"/>
    </source>
</evidence>
<dbReference type="InterPro" id="IPR000727">
    <property type="entry name" value="T_SNARE_dom"/>
</dbReference>
<keyword evidence="9" id="KW-0175">Coiled coil</keyword>
<dbReference type="Gene3D" id="1.20.5.110">
    <property type="match status" value="1"/>
</dbReference>
<dbReference type="PROSITE" id="PS50192">
    <property type="entry name" value="T_SNARE"/>
    <property type="match status" value="1"/>
</dbReference>
<dbReference type="CDD" id="cd21442">
    <property type="entry name" value="SNARE_NTD_STX6-like"/>
    <property type="match status" value="1"/>
</dbReference>
<evidence type="ECO:0000256" key="3">
    <source>
        <dbReference type="ARBA" id="ARBA00022692"/>
    </source>
</evidence>
<dbReference type="Gene3D" id="1.20.58.90">
    <property type="match status" value="1"/>
</dbReference>
<dbReference type="SUPFAM" id="SSF58038">
    <property type="entry name" value="SNARE fusion complex"/>
    <property type="match status" value="1"/>
</dbReference>
<evidence type="ECO:0000256" key="8">
    <source>
        <dbReference type="ARBA" id="ARBA00037801"/>
    </source>
</evidence>
<sequence>MSTDPYHAVEHEIRTSLQTVAQLRSSFLRIRSTARDDSEELTWAKNELKATLATLEADLGDLEESVKIVESTDARMFGLDDAEVQRRRRYVSDVRKEIQNMRAEVLASSSQVQRYTIASPPSRSGMTSPQPEREAEDAQGAWAREEQQASACLITEVVQMKLNIVQLIMVEQDRTIDSLVGTLSTIAQQAGLMGQEIVEHNELLEDLEQGVDRTDSKLGDAMHKMRKFLRDSEERGSGWCLVILIIVLMILLLAVILL</sequence>
<dbReference type="GO" id="GO:0005794">
    <property type="term" value="C:Golgi apparatus"/>
    <property type="evidence" value="ECO:0007669"/>
    <property type="project" value="UniProtKB-SubCell"/>
</dbReference>
<evidence type="ECO:0000256" key="6">
    <source>
        <dbReference type="ARBA" id="ARBA00023034"/>
    </source>
</evidence>
<dbReference type="InterPro" id="IPR015260">
    <property type="entry name" value="Syntaxin-6/10/61_N"/>
</dbReference>